<dbReference type="SUPFAM" id="SSF55874">
    <property type="entry name" value="ATPase domain of HSP90 chaperone/DNA topoisomerase II/histidine kinase"/>
    <property type="match status" value="1"/>
</dbReference>
<dbReference type="Gene3D" id="1.20.5.1930">
    <property type="match status" value="1"/>
</dbReference>
<reference evidence="13" key="1">
    <citation type="submission" date="2017-01" db="EMBL/GenBank/DDBJ databases">
        <authorList>
            <person name="Varghese N."/>
            <person name="Submissions S."/>
        </authorList>
    </citation>
    <scope>NUCLEOTIDE SEQUENCE [LARGE SCALE GENOMIC DNA]</scope>
    <source>
        <strain evidence="13">ATCC 12950</strain>
    </source>
</reference>
<feature type="domain" description="Histidine kinase/HSP90-like ATPase" evidence="10">
    <location>
        <begin position="479"/>
        <end position="568"/>
    </location>
</feature>
<dbReference type="AlphaFoldDB" id="A0A1N7CAZ2"/>
<dbReference type="PANTHER" id="PTHR24421">
    <property type="entry name" value="NITRATE/NITRITE SENSOR PROTEIN NARX-RELATED"/>
    <property type="match status" value="1"/>
</dbReference>
<dbReference type="RefSeq" id="WP_239105018.1">
    <property type="nucleotide sequence ID" value="NZ_FTNI01000011.1"/>
</dbReference>
<evidence type="ECO:0000256" key="2">
    <source>
        <dbReference type="ARBA" id="ARBA00012438"/>
    </source>
</evidence>
<dbReference type="Pfam" id="PF07730">
    <property type="entry name" value="HisKA_3"/>
    <property type="match status" value="1"/>
</dbReference>
<keyword evidence="13" id="KW-1185">Reference proteome</keyword>
<dbReference type="CDD" id="cd16917">
    <property type="entry name" value="HATPase_UhpB-NarQ-NarX-like"/>
    <property type="match status" value="1"/>
</dbReference>
<dbReference type="GO" id="GO:0016020">
    <property type="term" value="C:membrane"/>
    <property type="evidence" value="ECO:0007669"/>
    <property type="project" value="InterPro"/>
</dbReference>
<evidence type="ECO:0000256" key="5">
    <source>
        <dbReference type="ARBA" id="ARBA00022741"/>
    </source>
</evidence>
<evidence type="ECO:0000256" key="6">
    <source>
        <dbReference type="ARBA" id="ARBA00022777"/>
    </source>
</evidence>
<keyword evidence="9" id="KW-0812">Transmembrane</keyword>
<organism evidence="12 13">
    <name type="scientific">Microbispora rosea</name>
    <dbReference type="NCBI Taxonomy" id="58117"/>
    <lineage>
        <taxon>Bacteria</taxon>
        <taxon>Bacillati</taxon>
        <taxon>Actinomycetota</taxon>
        <taxon>Actinomycetes</taxon>
        <taxon>Streptosporangiales</taxon>
        <taxon>Streptosporangiaceae</taxon>
        <taxon>Microbispora</taxon>
    </lineage>
</organism>
<evidence type="ECO:0000256" key="4">
    <source>
        <dbReference type="ARBA" id="ARBA00022679"/>
    </source>
</evidence>
<dbReference type="Gene3D" id="3.30.565.10">
    <property type="entry name" value="Histidine kinase-like ATPase, C-terminal domain"/>
    <property type="match status" value="1"/>
</dbReference>
<evidence type="ECO:0000259" key="10">
    <source>
        <dbReference type="Pfam" id="PF02518"/>
    </source>
</evidence>
<keyword evidence="7" id="KW-0067">ATP-binding</keyword>
<evidence type="ECO:0000313" key="12">
    <source>
        <dbReference type="EMBL" id="SIR60789.1"/>
    </source>
</evidence>
<feature type="transmembrane region" description="Helical" evidence="9">
    <location>
        <begin position="321"/>
        <end position="338"/>
    </location>
</feature>
<evidence type="ECO:0000259" key="11">
    <source>
        <dbReference type="Pfam" id="PF07730"/>
    </source>
</evidence>
<keyword evidence="5" id="KW-0547">Nucleotide-binding</keyword>
<evidence type="ECO:0000256" key="3">
    <source>
        <dbReference type="ARBA" id="ARBA00022553"/>
    </source>
</evidence>
<dbReference type="PANTHER" id="PTHR24421:SF10">
    <property type="entry name" value="NITRATE_NITRITE SENSOR PROTEIN NARQ"/>
    <property type="match status" value="1"/>
</dbReference>
<evidence type="ECO:0000256" key="8">
    <source>
        <dbReference type="ARBA" id="ARBA00023012"/>
    </source>
</evidence>
<proteinExistence type="predicted"/>
<dbReference type="InterPro" id="IPR003594">
    <property type="entry name" value="HATPase_dom"/>
</dbReference>
<evidence type="ECO:0000256" key="9">
    <source>
        <dbReference type="SAM" id="Phobius"/>
    </source>
</evidence>
<feature type="transmembrane region" description="Helical" evidence="9">
    <location>
        <begin position="290"/>
        <end position="309"/>
    </location>
</feature>
<dbReference type="InterPro" id="IPR036890">
    <property type="entry name" value="HATPase_C_sf"/>
</dbReference>
<name>A0A1N7CAZ2_9ACTN</name>
<dbReference type="EMBL" id="FTNI01000011">
    <property type="protein sequence ID" value="SIR60789.1"/>
    <property type="molecule type" value="Genomic_DNA"/>
</dbReference>
<feature type="transmembrane region" description="Helical" evidence="9">
    <location>
        <begin position="197"/>
        <end position="220"/>
    </location>
</feature>
<dbReference type="EC" id="2.7.13.3" evidence="2"/>
<dbReference type="GO" id="GO:0005524">
    <property type="term" value="F:ATP binding"/>
    <property type="evidence" value="ECO:0007669"/>
    <property type="project" value="UniProtKB-KW"/>
</dbReference>
<dbReference type="Pfam" id="PF02518">
    <property type="entry name" value="HATPase_c"/>
    <property type="match status" value="1"/>
</dbReference>
<protein>
    <recommendedName>
        <fullName evidence="2">histidine kinase</fullName>
        <ecNumber evidence="2">2.7.13.3</ecNumber>
    </recommendedName>
</protein>
<dbReference type="GO" id="GO:0046983">
    <property type="term" value="F:protein dimerization activity"/>
    <property type="evidence" value="ECO:0007669"/>
    <property type="project" value="InterPro"/>
</dbReference>
<evidence type="ECO:0000256" key="7">
    <source>
        <dbReference type="ARBA" id="ARBA00022840"/>
    </source>
</evidence>
<feature type="transmembrane region" description="Helical" evidence="9">
    <location>
        <begin position="168"/>
        <end position="185"/>
    </location>
</feature>
<dbReference type="Proteomes" id="UP000186096">
    <property type="component" value="Unassembled WGS sequence"/>
</dbReference>
<sequence>MRWPSTRRLVAQRPLTVRPLTDLPLTDRPLTDRPFALSRGTALDIGLAVGGTGLDVLVSAGSWGFSGDEGGSAPPWVGMGFALLAGLPMGLLRRWPGPVTVYLSVLLVICDQLGAFTVNTLQVLLPISVGVLARSRGWRWTAPAAVLASAATAVNLADPGVALTSNTWFYSVGLIAAPVLIGRYLRGQEGRRKEDPAPLLDLLLAGGGVALSVLTTWPYWHGGEPPVWAVALGVMFAGLALGVVRHLPGAVLLLESVALVVADQYVPRTGSSLQLLALVALGVFATRATWPWVAAAYALTCSVAAIVVVDDPADVTPFRAVALMTMITAPVAIGRYVGVRQAQARHAAELAAERDRAGRLAERERIARDVHDIVAHHVGAMVLRASAAQYAGAGGPAAEALADIRDTGHRVLEDLRGLLAVLRDPDEALGSDLKLANMLADPGDVLRDAVSRMSAAGLRVDLRLAPEAERAPLVVRASAARIVQEGLTNVLKHAGPGARAEVDVAMRPDALTVEVRNGPGTSRAPDVLPSHGQGIAGMRERARAFGGHVTAGPAEGGGWRLTASLPVPRENRPECRVSGRFA</sequence>
<feature type="transmembrane region" description="Helical" evidence="9">
    <location>
        <begin position="101"/>
        <end position="125"/>
    </location>
</feature>
<evidence type="ECO:0000313" key="13">
    <source>
        <dbReference type="Proteomes" id="UP000186096"/>
    </source>
</evidence>
<feature type="transmembrane region" description="Helical" evidence="9">
    <location>
        <begin position="76"/>
        <end position="95"/>
    </location>
</feature>
<dbReference type="InterPro" id="IPR050482">
    <property type="entry name" value="Sensor_HK_TwoCompSys"/>
</dbReference>
<keyword evidence="3" id="KW-0597">Phosphoprotein</keyword>
<feature type="transmembrane region" description="Helical" evidence="9">
    <location>
        <begin position="226"/>
        <end position="244"/>
    </location>
</feature>
<feature type="domain" description="Signal transduction histidine kinase subgroup 3 dimerisation and phosphoacceptor" evidence="11">
    <location>
        <begin position="362"/>
        <end position="426"/>
    </location>
</feature>
<dbReference type="InterPro" id="IPR011712">
    <property type="entry name" value="Sig_transdc_His_kin_sub3_dim/P"/>
</dbReference>
<dbReference type="GO" id="GO:0000155">
    <property type="term" value="F:phosphorelay sensor kinase activity"/>
    <property type="evidence" value="ECO:0007669"/>
    <property type="project" value="InterPro"/>
</dbReference>
<keyword evidence="8" id="KW-0902">Two-component regulatory system</keyword>
<gene>
    <name evidence="12" type="ORF">SAMN05421833_111165</name>
</gene>
<accession>A0A1N7CAZ2</accession>
<dbReference type="STRING" id="58117.SAMN05421833_111165"/>
<keyword evidence="9" id="KW-0472">Membrane</keyword>
<keyword evidence="9" id="KW-1133">Transmembrane helix</keyword>
<keyword evidence="6 12" id="KW-0418">Kinase</keyword>
<evidence type="ECO:0000256" key="1">
    <source>
        <dbReference type="ARBA" id="ARBA00000085"/>
    </source>
</evidence>
<comment type="catalytic activity">
    <reaction evidence="1">
        <text>ATP + protein L-histidine = ADP + protein N-phospho-L-histidine.</text>
        <dbReference type="EC" id="2.7.13.3"/>
    </reaction>
</comment>
<keyword evidence="4" id="KW-0808">Transferase</keyword>